<dbReference type="PANTHER" id="PTHR12302">
    <property type="entry name" value="EBNA2 BINDING PROTEIN P100"/>
    <property type="match status" value="1"/>
</dbReference>
<keyword evidence="6" id="KW-1185">Reference proteome</keyword>
<dbReference type="GO" id="GO:0004519">
    <property type="term" value="F:endonuclease activity"/>
    <property type="evidence" value="ECO:0007669"/>
    <property type="project" value="UniProtKB-KW"/>
</dbReference>
<keyword evidence="2 5" id="KW-0255">Endonuclease</keyword>
<evidence type="ECO:0000313" key="5">
    <source>
        <dbReference type="EMBL" id="SIR14818.1"/>
    </source>
</evidence>
<dbReference type="Proteomes" id="UP000186953">
    <property type="component" value="Unassembled WGS sequence"/>
</dbReference>
<dbReference type="STRING" id="228959.SAMN05421797_10722"/>
<protein>
    <submittedName>
        <fullName evidence="5">Endonuclease YncB, thermonuclease family</fullName>
    </submittedName>
</protein>
<organism evidence="5 6">
    <name type="scientific">Maribacter ulvicola</name>
    <dbReference type="NCBI Taxonomy" id="228959"/>
    <lineage>
        <taxon>Bacteria</taxon>
        <taxon>Pseudomonadati</taxon>
        <taxon>Bacteroidota</taxon>
        <taxon>Flavobacteriia</taxon>
        <taxon>Flavobacteriales</taxon>
        <taxon>Flavobacteriaceae</taxon>
        <taxon>Maribacter</taxon>
    </lineage>
</organism>
<dbReference type="PROSITE" id="PS51257">
    <property type="entry name" value="PROKAR_LIPOPROTEIN"/>
    <property type="match status" value="1"/>
</dbReference>
<dbReference type="AlphaFoldDB" id="A0A1N6YJQ9"/>
<dbReference type="RefSeq" id="WP_076549791.1">
    <property type="nucleotide sequence ID" value="NZ_FTMA01000007.1"/>
</dbReference>
<dbReference type="EMBL" id="FTMA01000007">
    <property type="protein sequence ID" value="SIR14818.1"/>
    <property type="molecule type" value="Genomic_DNA"/>
</dbReference>
<sequence>MNRNIYYILVLFLSLSCKRNRPQTTFKKEAVVEIPVESTRESGEARKSKVTKNKILDAKIIKIIDGDTAEILYDELPIKLRLAHIDTPEKRGKQPYGNRAKIALSDLCFGQMVKIHTEGKYDGFGRLIAVIYNNQGLNVNKEMVRLGMAWHYKKHSDDHSYDVLEKEARSLRVGLWQDNNPIAPWNYRK</sequence>
<dbReference type="PROSITE" id="PS50830">
    <property type="entry name" value="TNASE_3"/>
    <property type="match status" value="1"/>
</dbReference>
<evidence type="ECO:0000256" key="2">
    <source>
        <dbReference type="ARBA" id="ARBA00022759"/>
    </source>
</evidence>
<reference evidence="6" key="1">
    <citation type="submission" date="2017-01" db="EMBL/GenBank/DDBJ databases">
        <authorList>
            <person name="Varghese N."/>
            <person name="Submissions S."/>
        </authorList>
    </citation>
    <scope>NUCLEOTIDE SEQUENCE [LARGE SCALE GENOMIC DNA]</scope>
    <source>
        <strain evidence="6">DSM 15366</strain>
    </source>
</reference>
<dbReference type="InterPro" id="IPR035437">
    <property type="entry name" value="SNase_OB-fold_sf"/>
</dbReference>
<proteinExistence type="predicted"/>
<dbReference type="GO" id="GO:0016787">
    <property type="term" value="F:hydrolase activity"/>
    <property type="evidence" value="ECO:0007669"/>
    <property type="project" value="UniProtKB-KW"/>
</dbReference>
<dbReference type="InterPro" id="IPR016071">
    <property type="entry name" value="Staphylococal_nuclease_OB-fold"/>
</dbReference>
<evidence type="ECO:0000259" key="4">
    <source>
        <dbReference type="PROSITE" id="PS50830"/>
    </source>
</evidence>
<gene>
    <name evidence="5" type="ORF">SAMN05421797_10722</name>
</gene>
<accession>A0A1N6YJQ9</accession>
<dbReference type="OrthoDB" id="9805504at2"/>
<keyword evidence="1" id="KW-0540">Nuclease</keyword>
<dbReference type="PANTHER" id="PTHR12302:SF3">
    <property type="entry name" value="SERINE_THREONINE-PROTEIN KINASE 31"/>
    <property type="match status" value="1"/>
</dbReference>
<evidence type="ECO:0000256" key="1">
    <source>
        <dbReference type="ARBA" id="ARBA00022722"/>
    </source>
</evidence>
<name>A0A1N6YJQ9_9FLAO</name>
<dbReference type="SMART" id="SM00318">
    <property type="entry name" value="SNc"/>
    <property type="match status" value="1"/>
</dbReference>
<dbReference type="Gene3D" id="2.40.50.90">
    <property type="match status" value="1"/>
</dbReference>
<feature type="domain" description="TNase-like" evidence="4">
    <location>
        <begin position="54"/>
        <end position="178"/>
    </location>
</feature>
<evidence type="ECO:0000313" key="6">
    <source>
        <dbReference type="Proteomes" id="UP000186953"/>
    </source>
</evidence>
<dbReference type="Pfam" id="PF00565">
    <property type="entry name" value="SNase"/>
    <property type="match status" value="1"/>
</dbReference>
<evidence type="ECO:0000256" key="3">
    <source>
        <dbReference type="ARBA" id="ARBA00022801"/>
    </source>
</evidence>
<dbReference type="SUPFAM" id="SSF50199">
    <property type="entry name" value="Staphylococcal nuclease"/>
    <property type="match status" value="1"/>
</dbReference>
<keyword evidence="3" id="KW-0378">Hydrolase</keyword>